<evidence type="ECO:0000256" key="8">
    <source>
        <dbReference type="ARBA" id="ARBA00041257"/>
    </source>
</evidence>
<evidence type="ECO:0000256" key="3">
    <source>
        <dbReference type="ARBA" id="ARBA00012753"/>
    </source>
</evidence>
<comment type="cofactor">
    <cofactor evidence="1">
        <name>pyridoxal 5'-phosphate</name>
        <dbReference type="ChEBI" id="CHEBI:597326"/>
    </cofactor>
</comment>
<keyword evidence="5" id="KW-0808">Transferase</keyword>
<dbReference type="GO" id="GO:0004838">
    <property type="term" value="F:L-tyrosine-2-oxoglutarate transaminase activity"/>
    <property type="evidence" value="ECO:0007669"/>
    <property type="project" value="TreeGrafter"/>
</dbReference>
<dbReference type="InterPro" id="IPR004839">
    <property type="entry name" value="Aminotransferase_I/II_large"/>
</dbReference>
<sequence>QAESTLIKTEKTKNYLNIEGLTSFIEKTKKLIFGATIQHNNIASVQTPGGTSALKITADFLMQNTQIRRIWISNPSWPNHAKIFYTSGFEICKYPYFNKDKNILNFFEMKNCLNNIERNEAVILHGCCHNPTGIDPTRDQWMELAKIAQKRRWIPIFDYAYQGFSFGLQEDMLGIHIFSKFIHEFINCTFFLDYFLTKF</sequence>
<evidence type="ECO:0000259" key="12">
    <source>
        <dbReference type="Pfam" id="PF00155"/>
    </source>
</evidence>
<feature type="domain" description="Aminotransferase class I/classII large" evidence="12">
    <location>
        <begin position="6"/>
        <end position="169"/>
    </location>
</feature>
<reference evidence="13" key="1">
    <citation type="submission" date="2020-05" db="UniProtKB">
        <authorList>
            <consortium name="EnsemblMetazoa"/>
        </authorList>
    </citation>
    <scope>IDENTIFICATION</scope>
    <source>
        <strain evidence="13">TTRI</strain>
    </source>
</reference>
<dbReference type="PANTHER" id="PTHR11879">
    <property type="entry name" value="ASPARTATE AMINOTRANSFERASE"/>
    <property type="match status" value="1"/>
</dbReference>
<evidence type="ECO:0000256" key="1">
    <source>
        <dbReference type="ARBA" id="ARBA00001933"/>
    </source>
</evidence>
<name>A0A1A9UK51_GLOAU</name>
<dbReference type="GO" id="GO:0042802">
    <property type="term" value="F:identical protein binding"/>
    <property type="evidence" value="ECO:0007669"/>
    <property type="project" value="TreeGrafter"/>
</dbReference>
<proteinExistence type="predicted"/>
<accession>A0A1A9UK51</accession>
<evidence type="ECO:0000256" key="2">
    <source>
        <dbReference type="ARBA" id="ARBA00011738"/>
    </source>
</evidence>
<dbReference type="GO" id="GO:0033585">
    <property type="term" value="P:L-phenylalanine biosynthetic process from chorismate via phenylpyruvate"/>
    <property type="evidence" value="ECO:0007669"/>
    <property type="project" value="TreeGrafter"/>
</dbReference>
<dbReference type="AlphaFoldDB" id="A0A1A9UK51"/>
<dbReference type="GO" id="GO:0004069">
    <property type="term" value="F:L-aspartate:2-oxoglutarate aminotransferase activity"/>
    <property type="evidence" value="ECO:0007669"/>
    <property type="project" value="UniProtKB-EC"/>
</dbReference>
<dbReference type="Proteomes" id="UP000078200">
    <property type="component" value="Unassembled WGS sequence"/>
</dbReference>
<evidence type="ECO:0000256" key="6">
    <source>
        <dbReference type="ARBA" id="ARBA00022898"/>
    </source>
</evidence>
<comment type="subunit">
    <text evidence="2">Homodimer.</text>
</comment>
<dbReference type="Gene3D" id="3.40.640.10">
    <property type="entry name" value="Type I PLP-dependent aspartate aminotransferase-like (Major domain)"/>
    <property type="match status" value="1"/>
</dbReference>
<dbReference type="EC" id="2.6.1.1" evidence="3"/>
<dbReference type="STRING" id="7395.A0A1A9UK51"/>
<dbReference type="GO" id="GO:0030170">
    <property type="term" value="F:pyridoxal phosphate binding"/>
    <property type="evidence" value="ECO:0007669"/>
    <property type="project" value="InterPro"/>
</dbReference>
<evidence type="ECO:0000256" key="7">
    <source>
        <dbReference type="ARBA" id="ARBA00040891"/>
    </source>
</evidence>
<dbReference type="InterPro" id="IPR015421">
    <property type="entry name" value="PyrdxlP-dep_Trfase_major"/>
</dbReference>
<protein>
    <recommendedName>
        <fullName evidence="7">Aspartate aminotransferase, mitochondrial</fullName>
        <ecNumber evidence="3">2.6.1.1</ecNumber>
    </recommendedName>
    <alternativeName>
        <fullName evidence="8">Kynurenine aminotransferase 4</fullName>
    </alternativeName>
    <alternativeName>
        <fullName evidence="11">Kynurenine aminotransferase IV</fullName>
    </alternativeName>
    <alternativeName>
        <fullName evidence="10">Kynurenine--oxoglutarate transaminase 4</fullName>
    </alternativeName>
    <alternativeName>
        <fullName evidence="9">Kynurenine--oxoglutarate transaminase IV</fullName>
    </alternativeName>
</protein>
<keyword evidence="14" id="KW-1185">Reference proteome</keyword>
<evidence type="ECO:0000256" key="11">
    <source>
        <dbReference type="ARBA" id="ARBA00042891"/>
    </source>
</evidence>
<organism evidence="13 14">
    <name type="scientific">Glossina austeni</name>
    <name type="common">Savannah tsetse fly</name>
    <dbReference type="NCBI Taxonomy" id="7395"/>
    <lineage>
        <taxon>Eukaryota</taxon>
        <taxon>Metazoa</taxon>
        <taxon>Ecdysozoa</taxon>
        <taxon>Arthropoda</taxon>
        <taxon>Hexapoda</taxon>
        <taxon>Insecta</taxon>
        <taxon>Pterygota</taxon>
        <taxon>Neoptera</taxon>
        <taxon>Endopterygota</taxon>
        <taxon>Diptera</taxon>
        <taxon>Brachycera</taxon>
        <taxon>Muscomorpha</taxon>
        <taxon>Hippoboscoidea</taxon>
        <taxon>Glossinidae</taxon>
        <taxon>Glossina</taxon>
    </lineage>
</organism>
<dbReference type="EnsemblMetazoa" id="GAUT007419-RA">
    <property type="protein sequence ID" value="GAUT007419-PA"/>
    <property type="gene ID" value="GAUT007419"/>
</dbReference>
<keyword evidence="4" id="KW-0032">Aminotransferase</keyword>
<dbReference type="InterPro" id="IPR000796">
    <property type="entry name" value="Asp_trans"/>
</dbReference>
<evidence type="ECO:0000313" key="14">
    <source>
        <dbReference type="Proteomes" id="UP000078200"/>
    </source>
</evidence>
<dbReference type="GO" id="GO:0005829">
    <property type="term" value="C:cytosol"/>
    <property type="evidence" value="ECO:0007669"/>
    <property type="project" value="TreeGrafter"/>
</dbReference>
<dbReference type="Pfam" id="PF00155">
    <property type="entry name" value="Aminotran_1_2"/>
    <property type="match status" value="1"/>
</dbReference>
<evidence type="ECO:0000256" key="10">
    <source>
        <dbReference type="ARBA" id="ARBA00042867"/>
    </source>
</evidence>
<evidence type="ECO:0000256" key="5">
    <source>
        <dbReference type="ARBA" id="ARBA00022679"/>
    </source>
</evidence>
<dbReference type="InterPro" id="IPR015424">
    <property type="entry name" value="PyrdxlP-dep_Trfase"/>
</dbReference>
<evidence type="ECO:0000256" key="4">
    <source>
        <dbReference type="ARBA" id="ARBA00022576"/>
    </source>
</evidence>
<dbReference type="PANTHER" id="PTHR11879:SF22">
    <property type="entry name" value="ASPARTATE AMINOTRANSFERASE, MITOCHONDRIAL"/>
    <property type="match status" value="1"/>
</dbReference>
<evidence type="ECO:0000256" key="9">
    <source>
        <dbReference type="ARBA" id="ARBA00041746"/>
    </source>
</evidence>
<keyword evidence="6" id="KW-0663">Pyridoxal phosphate</keyword>
<dbReference type="VEuPathDB" id="VectorBase:GAUT007419"/>
<evidence type="ECO:0000313" key="13">
    <source>
        <dbReference type="EnsemblMetazoa" id="GAUT007419-PA"/>
    </source>
</evidence>
<dbReference type="SUPFAM" id="SSF53383">
    <property type="entry name" value="PLP-dependent transferases"/>
    <property type="match status" value="1"/>
</dbReference>
<dbReference type="PRINTS" id="PR00799">
    <property type="entry name" value="TRANSAMINASE"/>
</dbReference>